<evidence type="ECO:0000313" key="1">
    <source>
        <dbReference type="EMBL" id="MBF1385268.1"/>
    </source>
</evidence>
<dbReference type="Proteomes" id="UP000771736">
    <property type="component" value="Unassembled WGS sequence"/>
</dbReference>
<dbReference type="AlphaFoldDB" id="A0A930N0P8"/>
<accession>A0A930N0P8</accession>
<name>A0A930N0P8_9BACT</name>
<reference evidence="1" key="1">
    <citation type="submission" date="2020-04" db="EMBL/GenBank/DDBJ databases">
        <title>Deep metagenomics examines the oral microbiome during advanced dental caries in children, revealing novel taxa and co-occurrences with host molecules.</title>
        <authorList>
            <person name="Baker J.L."/>
            <person name="Morton J.T."/>
            <person name="Dinis M."/>
            <person name="Alvarez R."/>
            <person name="Tran N.C."/>
            <person name="Knight R."/>
            <person name="Edlund A."/>
        </authorList>
    </citation>
    <scope>NUCLEOTIDE SEQUENCE</scope>
    <source>
        <strain evidence="1">JCVI_44_bin.5</strain>
    </source>
</reference>
<protein>
    <submittedName>
        <fullName evidence="1">Uncharacterized protein</fullName>
    </submittedName>
</protein>
<sequence length="123" mass="14729">MKALVSPQKKAEWKINKQEFILELQEKYNVIELNEITDIKRHYCYEWTIKEDNHFIDGMLDNTLNCVCIETDSVEFCCSFALWVRTFMPDNADILLYDEDFINHIYFKRDTDIGKLTEVFQNS</sequence>
<comment type="caution">
    <text evidence="1">The sequence shown here is derived from an EMBL/GenBank/DDBJ whole genome shotgun (WGS) entry which is preliminary data.</text>
</comment>
<gene>
    <name evidence="1" type="ORF">HXN26_10595</name>
</gene>
<dbReference type="EMBL" id="JABZSJ010000090">
    <property type="protein sequence ID" value="MBF1385268.1"/>
    <property type="molecule type" value="Genomic_DNA"/>
</dbReference>
<evidence type="ECO:0000313" key="2">
    <source>
        <dbReference type="Proteomes" id="UP000771736"/>
    </source>
</evidence>
<organism evidence="1 2">
    <name type="scientific">Prevotella aurantiaca</name>
    <dbReference type="NCBI Taxonomy" id="596085"/>
    <lineage>
        <taxon>Bacteria</taxon>
        <taxon>Pseudomonadati</taxon>
        <taxon>Bacteroidota</taxon>
        <taxon>Bacteroidia</taxon>
        <taxon>Bacteroidales</taxon>
        <taxon>Prevotellaceae</taxon>
        <taxon>Prevotella</taxon>
    </lineage>
</organism>
<proteinExistence type="predicted"/>
<dbReference type="RefSeq" id="WP_273161229.1">
    <property type="nucleotide sequence ID" value="NZ_JABZSJ010000090.1"/>
</dbReference>